<dbReference type="InterPro" id="IPR008947">
    <property type="entry name" value="PLipase_C/P1_nuclease_dom_sf"/>
</dbReference>
<evidence type="ECO:0000256" key="9">
    <source>
        <dbReference type="ARBA" id="ARBA00022801"/>
    </source>
</evidence>
<evidence type="ECO:0000256" key="3">
    <source>
        <dbReference type="ARBA" id="ARBA00011245"/>
    </source>
</evidence>
<protein>
    <recommendedName>
        <fullName evidence="4">Aspergillus nuclease S1</fullName>
        <ecNumber evidence="4">3.1.30.1</ecNumber>
    </recommendedName>
</protein>
<evidence type="ECO:0000313" key="14">
    <source>
        <dbReference type="Proteomes" id="UP001161247"/>
    </source>
</evidence>
<dbReference type="EC" id="3.1.30.1" evidence="4"/>
<evidence type="ECO:0000256" key="1">
    <source>
        <dbReference type="ARBA" id="ARBA00000245"/>
    </source>
</evidence>
<dbReference type="Gene3D" id="1.10.575.10">
    <property type="entry name" value="P1 Nuclease"/>
    <property type="match status" value="1"/>
</dbReference>
<dbReference type="CDD" id="cd11010">
    <property type="entry name" value="S1-P1_nuclease"/>
    <property type="match status" value="1"/>
</dbReference>
<reference evidence="13" key="1">
    <citation type="submission" date="2023-03" db="EMBL/GenBank/DDBJ databases">
        <authorList>
            <person name="Julca I."/>
        </authorList>
    </citation>
    <scope>NUCLEOTIDE SEQUENCE</scope>
</reference>
<dbReference type="EMBL" id="OX459118">
    <property type="protein sequence ID" value="CAI9087577.1"/>
    <property type="molecule type" value="Genomic_DNA"/>
</dbReference>
<name>A0AAV1BWT2_OLDCO</name>
<gene>
    <name evidence="13" type="ORF">OLC1_LOCUS362</name>
</gene>
<dbReference type="AlphaFoldDB" id="A0AAV1BWT2"/>
<keyword evidence="9" id="KW-0378">Hydrolase</keyword>
<keyword evidence="8" id="KW-0255">Endonuclease</keyword>
<keyword evidence="10" id="KW-1015">Disulfide bond</keyword>
<evidence type="ECO:0000256" key="11">
    <source>
        <dbReference type="ARBA" id="ARBA00023180"/>
    </source>
</evidence>
<dbReference type="InterPro" id="IPR003154">
    <property type="entry name" value="S1/P1nuclease"/>
</dbReference>
<dbReference type="PANTHER" id="PTHR33146">
    <property type="entry name" value="ENDONUCLEASE 4"/>
    <property type="match status" value="1"/>
</dbReference>
<evidence type="ECO:0000256" key="6">
    <source>
        <dbReference type="ARBA" id="ARBA00022723"/>
    </source>
</evidence>
<evidence type="ECO:0000256" key="2">
    <source>
        <dbReference type="ARBA" id="ARBA00009547"/>
    </source>
</evidence>
<evidence type="ECO:0000256" key="10">
    <source>
        <dbReference type="ARBA" id="ARBA00023157"/>
    </source>
</evidence>
<evidence type="ECO:0000256" key="8">
    <source>
        <dbReference type="ARBA" id="ARBA00022759"/>
    </source>
</evidence>
<dbReference type="GO" id="GO:0046872">
    <property type="term" value="F:metal ion binding"/>
    <property type="evidence" value="ECO:0007669"/>
    <property type="project" value="UniProtKB-KW"/>
</dbReference>
<keyword evidence="5" id="KW-0540">Nuclease</keyword>
<feature type="chain" id="PRO_5043527531" description="Aspergillus nuclease S1" evidence="12">
    <location>
        <begin position="25"/>
        <end position="292"/>
    </location>
</feature>
<proteinExistence type="inferred from homology"/>
<keyword evidence="6" id="KW-0479">Metal-binding</keyword>
<dbReference type="FunFam" id="1.10.575.10:FF:000002">
    <property type="entry name" value="Endonuclease 2"/>
    <property type="match status" value="1"/>
</dbReference>
<accession>A0AAV1BWT2</accession>
<dbReference type="Pfam" id="PF02265">
    <property type="entry name" value="S1-P1_nuclease"/>
    <property type="match status" value="1"/>
</dbReference>
<sequence>MIGSNFWWFGRLLVLLVLIPQIYGWGKEGHIATCKIAEGLLTEEAAAGVQSLLPESAEGDFSSVCPWADTMRFHYYWSRALHYADTPDFRCNYSYCRDCHDNKNRKDRCVTGAIFNYTNQLMSRSDPQNTHNLTEALMFLGHFMGDAHQPLHCGFIGDEGGNSINLRWFKRKANLHHVWDTLMIETAMKTYYNRDLDTMIESIQRNISNGGFDDISSWDKCNATVCPNQYASESVNLACRYAYRNATPGVTLGDEYFDSRLPVMEKRLAQGGIRLAAVLNRIFSTSLPLAAE</sequence>
<dbReference type="GO" id="GO:0003676">
    <property type="term" value="F:nucleic acid binding"/>
    <property type="evidence" value="ECO:0007669"/>
    <property type="project" value="InterPro"/>
</dbReference>
<evidence type="ECO:0000313" key="13">
    <source>
        <dbReference type="EMBL" id="CAI9087577.1"/>
    </source>
</evidence>
<evidence type="ECO:0000256" key="5">
    <source>
        <dbReference type="ARBA" id="ARBA00022722"/>
    </source>
</evidence>
<dbReference type="Proteomes" id="UP001161247">
    <property type="component" value="Chromosome 1"/>
</dbReference>
<feature type="signal peptide" evidence="12">
    <location>
        <begin position="1"/>
        <end position="24"/>
    </location>
</feature>
<dbReference type="GO" id="GO:0000014">
    <property type="term" value="F:single-stranded DNA endodeoxyribonuclease activity"/>
    <property type="evidence" value="ECO:0007669"/>
    <property type="project" value="UniProtKB-ARBA"/>
</dbReference>
<comment type="similarity">
    <text evidence="2">Belongs to the nuclease type I family.</text>
</comment>
<dbReference type="GO" id="GO:0004521">
    <property type="term" value="F:RNA endonuclease activity"/>
    <property type="evidence" value="ECO:0007669"/>
    <property type="project" value="UniProtKB-ARBA"/>
</dbReference>
<dbReference type="PANTHER" id="PTHR33146:SF26">
    <property type="entry name" value="ENDONUCLEASE 4"/>
    <property type="match status" value="1"/>
</dbReference>
<keyword evidence="11" id="KW-0325">Glycoprotein</keyword>
<evidence type="ECO:0000256" key="7">
    <source>
        <dbReference type="ARBA" id="ARBA00022729"/>
    </source>
</evidence>
<dbReference type="SUPFAM" id="SSF48537">
    <property type="entry name" value="Phospholipase C/P1 nuclease"/>
    <property type="match status" value="1"/>
</dbReference>
<evidence type="ECO:0000256" key="4">
    <source>
        <dbReference type="ARBA" id="ARBA00012562"/>
    </source>
</evidence>
<evidence type="ECO:0000256" key="12">
    <source>
        <dbReference type="SAM" id="SignalP"/>
    </source>
</evidence>
<dbReference type="GO" id="GO:0006308">
    <property type="term" value="P:DNA catabolic process"/>
    <property type="evidence" value="ECO:0007669"/>
    <property type="project" value="InterPro"/>
</dbReference>
<keyword evidence="14" id="KW-1185">Reference proteome</keyword>
<comment type="catalytic activity">
    <reaction evidence="1">
        <text>Endonucleolytic cleavage to 5'-phosphomononucleotide and 5'-phosphooligonucleotide end-products.</text>
        <dbReference type="EC" id="3.1.30.1"/>
    </reaction>
</comment>
<comment type="subunit">
    <text evidence="3">Monomer.</text>
</comment>
<keyword evidence="7 12" id="KW-0732">Signal</keyword>
<organism evidence="13 14">
    <name type="scientific">Oldenlandia corymbosa var. corymbosa</name>
    <dbReference type="NCBI Taxonomy" id="529605"/>
    <lineage>
        <taxon>Eukaryota</taxon>
        <taxon>Viridiplantae</taxon>
        <taxon>Streptophyta</taxon>
        <taxon>Embryophyta</taxon>
        <taxon>Tracheophyta</taxon>
        <taxon>Spermatophyta</taxon>
        <taxon>Magnoliopsida</taxon>
        <taxon>eudicotyledons</taxon>
        <taxon>Gunneridae</taxon>
        <taxon>Pentapetalae</taxon>
        <taxon>asterids</taxon>
        <taxon>lamiids</taxon>
        <taxon>Gentianales</taxon>
        <taxon>Rubiaceae</taxon>
        <taxon>Rubioideae</taxon>
        <taxon>Spermacoceae</taxon>
        <taxon>Hedyotis-Oldenlandia complex</taxon>
        <taxon>Oldenlandia</taxon>
    </lineage>
</organism>